<dbReference type="GO" id="GO:0015086">
    <property type="term" value="F:cadmium ion transmembrane transporter activity"/>
    <property type="evidence" value="ECO:0000318"/>
    <property type="project" value="GO_Central"/>
</dbReference>
<dbReference type="InParanoid" id="Q9RUZ4"/>
<dbReference type="FunCoup" id="Q9RUZ4">
    <property type="interactions" value="416"/>
</dbReference>
<dbReference type="PANTHER" id="PTHR43840:SF15">
    <property type="entry name" value="MITOCHONDRIAL METAL TRANSPORTER 1-RELATED"/>
    <property type="match status" value="1"/>
</dbReference>
<dbReference type="PANTHER" id="PTHR43840">
    <property type="entry name" value="MITOCHONDRIAL METAL TRANSPORTER 1-RELATED"/>
    <property type="match status" value="1"/>
</dbReference>
<keyword evidence="12" id="KW-1185">Reference proteome</keyword>
<dbReference type="GO" id="GO:0015341">
    <property type="term" value="F:zinc efflux antiporter activity"/>
    <property type="evidence" value="ECO:0000318"/>
    <property type="project" value="GO_Central"/>
</dbReference>
<keyword evidence="7 8" id="KW-0472">Membrane</keyword>
<evidence type="ECO:0000256" key="5">
    <source>
        <dbReference type="ARBA" id="ARBA00022692"/>
    </source>
</evidence>
<dbReference type="InterPro" id="IPR002524">
    <property type="entry name" value="Cation_efflux"/>
</dbReference>
<feature type="domain" description="Cation efflux protein cytoplasmic" evidence="10">
    <location>
        <begin position="234"/>
        <end position="305"/>
    </location>
</feature>
<dbReference type="PATRIC" id="fig|243230.17.peg.1431"/>
<dbReference type="FunFam" id="3.30.70.1350:FF:000002">
    <property type="entry name" value="Ferrous-iron efflux pump FieF"/>
    <property type="match status" value="1"/>
</dbReference>
<dbReference type="InterPro" id="IPR050291">
    <property type="entry name" value="CDF_Transporter"/>
</dbReference>
<dbReference type="Gene3D" id="1.20.1510.10">
    <property type="entry name" value="Cation efflux protein transmembrane domain"/>
    <property type="match status" value="1"/>
</dbReference>
<feature type="domain" description="Cation efflux protein transmembrane" evidence="9">
    <location>
        <begin position="32"/>
        <end position="224"/>
    </location>
</feature>
<dbReference type="PaxDb" id="243230-DR_1236"/>
<gene>
    <name evidence="11" type="ordered locus">DR_1236</name>
</gene>
<feature type="transmembrane region" description="Helical" evidence="8">
    <location>
        <begin position="131"/>
        <end position="153"/>
    </location>
</feature>
<keyword evidence="5 8" id="KW-0812">Transmembrane</keyword>
<evidence type="ECO:0000256" key="4">
    <source>
        <dbReference type="ARBA" id="ARBA00022475"/>
    </source>
</evidence>
<comment type="subcellular location">
    <subcellularLocation>
        <location evidence="1">Cell membrane</location>
        <topology evidence="1">Multi-pass membrane protein</topology>
    </subcellularLocation>
</comment>
<accession>Q9RUZ4</accession>
<dbReference type="SUPFAM" id="SSF161111">
    <property type="entry name" value="Cation efflux protein transmembrane domain-like"/>
    <property type="match status" value="1"/>
</dbReference>
<feature type="transmembrane region" description="Helical" evidence="8">
    <location>
        <begin position="29"/>
        <end position="48"/>
    </location>
</feature>
<evidence type="ECO:0000313" key="12">
    <source>
        <dbReference type="Proteomes" id="UP000002524"/>
    </source>
</evidence>
<organism evidence="11 12">
    <name type="scientific">Deinococcus radiodurans (strain ATCC 13939 / DSM 20539 / JCM 16871 / CCUG 27074 / LMG 4051 / NBRC 15346 / NCIMB 9279 / VKM B-1422 / R1)</name>
    <dbReference type="NCBI Taxonomy" id="243230"/>
    <lineage>
        <taxon>Bacteria</taxon>
        <taxon>Thermotogati</taxon>
        <taxon>Deinococcota</taxon>
        <taxon>Deinococci</taxon>
        <taxon>Deinococcales</taxon>
        <taxon>Deinococcaceae</taxon>
        <taxon>Deinococcus</taxon>
    </lineage>
</organism>
<keyword evidence="3" id="KW-0813">Transport</keyword>
<name>Q9RUZ4_DEIRA</name>
<dbReference type="Pfam" id="PF16916">
    <property type="entry name" value="ZT_dimer"/>
    <property type="match status" value="1"/>
</dbReference>
<evidence type="ECO:0000313" key="11">
    <source>
        <dbReference type="EMBL" id="AAF10804.1"/>
    </source>
</evidence>
<evidence type="ECO:0000256" key="8">
    <source>
        <dbReference type="SAM" id="Phobius"/>
    </source>
</evidence>
<evidence type="ECO:0000259" key="9">
    <source>
        <dbReference type="Pfam" id="PF01545"/>
    </source>
</evidence>
<evidence type="ECO:0000256" key="2">
    <source>
        <dbReference type="ARBA" id="ARBA00008114"/>
    </source>
</evidence>
<dbReference type="Proteomes" id="UP000002524">
    <property type="component" value="Chromosome 1"/>
</dbReference>
<dbReference type="InterPro" id="IPR027470">
    <property type="entry name" value="Cation_efflux_CTD"/>
</dbReference>
<feature type="transmembrane region" description="Helical" evidence="8">
    <location>
        <begin position="60"/>
        <end position="80"/>
    </location>
</feature>
<dbReference type="NCBIfam" id="TIGR01297">
    <property type="entry name" value="CDF"/>
    <property type="match status" value="1"/>
</dbReference>
<dbReference type="Gene3D" id="3.30.70.1350">
    <property type="entry name" value="Cation efflux protein, cytoplasmic domain"/>
    <property type="match status" value="1"/>
</dbReference>
<dbReference type="PIR" id="E75421">
    <property type="entry name" value="E75421"/>
</dbReference>
<dbReference type="GO" id="GO:0015093">
    <property type="term" value="F:ferrous iron transmembrane transporter activity"/>
    <property type="evidence" value="ECO:0000318"/>
    <property type="project" value="GO_Central"/>
</dbReference>
<evidence type="ECO:0000259" key="10">
    <source>
        <dbReference type="Pfam" id="PF16916"/>
    </source>
</evidence>
<dbReference type="SUPFAM" id="SSF160240">
    <property type="entry name" value="Cation efflux protein cytoplasmic domain-like"/>
    <property type="match status" value="1"/>
</dbReference>
<dbReference type="GO" id="GO:0005886">
    <property type="term" value="C:plasma membrane"/>
    <property type="evidence" value="ECO:0000318"/>
    <property type="project" value="GO_Central"/>
</dbReference>
<dbReference type="InterPro" id="IPR036837">
    <property type="entry name" value="Cation_efflux_CTD_sf"/>
</dbReference>
<reference evidence="11 12" key="1">
    <citation type="journal article" date="1999" name="Science">
        <title>Genome sequence of the radioresistant bacterium Deinococcus radiodurans R1.</title>
        <authorList>
            <person name="White O."/>
            <person name="Eisen J.A."/>
            <person name="Heidelberg J.F."/>
            <person name="Hickey E.K."/>
            <person name="Peterson J.D."/>
            <person name="Dodson R.J."/>
            <person name="Haft D.H."/>
            <person name="Gwinn M.L."/>
            <person name="Nelson W.C."/>
            <person name="Richardson D.L."/>
            <person name="Moffat K.S."/>
            <person name="Qin H."/>
            <person name="Jiang L."/>
            <person name="Pamphile W."/>
            <person name="Crosby M."/>
            <person name="Shen M."/>
            <person name="Vamathevan J.J."/>
            <person name="Lam P."/>
            <person name="McDonald L."/>
            <person name="Utterback T."/>
            <person name="Zalewski C."/>
            <person name="Makarova K.S."/>
            <person name="Aravind L."/>
            <person name="Daly M.J."/>
            <person name="Minton K.W."/>
            <person name="Fleischmann R.D."/>
            <person name="Ketchum K.A."/>
            <person name="Nelson K.E."/>
            <person name="Salzberg S."/>
            <person name="Smith H.O."/>
            <person name="Venter J.C."/>
            <person name="Fraser C.M."/>
        </authorList>
    </citation>
    <scope>NUCLEOTIDE SEQUENCE [LARGE SCALE GENOMIC DNA]</scope>
    <source>
        <strain evidence="12">ATCC 13939 / DSM 20539 / JCM 16871 / LMG 4051 / NBRC 15346 / NCIMB 9279 / R1 / VKM B-1422</strain>
    </source>
</reference>
<keyword evidence="4" id="KW-1003">Cell membrane</keyword>
<dbReference type="AlphaFoldDB" id="Q9RUZ4"/>
<dbReference type="Pfam" id="PF01545">
    <property type="entry name" value="Cation_efflux"/>
    <property type="match status" value="1"/>
</dbReference>
<dbReference type="eggNOG" id="COG0053">
    <property type="taxonomic scope" value="Bacteria"/>
</dbReference>
<dbReference type="InterPro" id="IPR058533">
    <property type="entry name" value="Cation_efflux_TM"/>
</dbReference>
<protein>
    <submittedName>
        <fullName evidence="11">Uncharacterized protein</fullName>
    </submittedName>
</protein>
<feature type="transmembrane region" description="Helical" evidence="8">
    <location>
        <begin position="100"/>
        <end position="119"/>
    </location>
</feature>
<feature type="transmembrane region" description="Helical" evidence="8">
    <location>
        <begin position="199"/>
        <end position="216"/>
    </location>
</feature>
<comment type="similarity">
    <text evidence="2">Belongs to the cation diffusion facilitator (CDF) transporter (TC 2.A.4) family.</text>
</comment>
<dbReference type="GO" id="GO:0006882">
    <property type="term" value="P:intracellular zinc ion homeostasis"/>
    <property type="evidence" value="ECO:0000318"/>
    <property type="project" value="GO_Central"/>
</dbReference>
<keyword evidence="6 8" id="KW-1133">Transmembrane helix</keyword>
<sequence>MPVFVAPNPVSLPLMSAPSSPAAASPVRVAAIGVGVALLVLGLKFLAYRLTGSVALFSDALESIINVVSAGGALLALWVAARPADASHPYGHTKAEYLSAVVEGVLIVLAALSILRVAVPELSHPRAVDAPWLGLGVNMGASVINLVWANVLLRIGQASRSPALIADGKHVMSDVVTSVGVLIGVVLARLTGWHILDPLLALLVALNILWSGWGLLSSSVGGLMDAGVDPHTDAQLRRVISEEATGALEIHDLRTRHSGQVTFVEFHLVVPSEMTVRDAHTICDRLEDAVQGVIAGANVTIHVEPQDQAKHCGVLVV</sequence>
<dbReference type="OrthoDB" id="9806522at2"/>
<evidence type="ECO:0000256" key="7">
    <source>
        <dbReference type="ARBA" id="ARBA00023136"/>
    </source>
</evidence>
<dbReference type="EMBL" id="AE000513">
    <property type="protein sequence ID" value="AAF10804.1"/>
    <property type="molecule type" value="Genomic_DNA"/>
</dbReference>
<proteinExistence type="inferred from homology"/>
<feature type="transmembrane region" description="Helical" evidence="8">
    <location>
        <begin position="174"/>
        <end position="193"/>
    </location>
</feature>
<dbReference type="EnsemblBacteria" id="AAF10804">
    <property type="protein sequence ID" value="AAF10804"/>
    <property type="gene ID" value="DR_1236"/>
</dbReference>
<dbReference type="STRING" id="243230.DR_1236"/>
<evidence type="ECO:0000256" key="1">
    <source>
        <dbReference type="ARBA" id="ARBA00004651"/>
    </source>
</evidence>
<dbReference type="HOGENOM" id="CLU_013430_3_0_0"/>
<evidence type="ECO:0000256" key="6">
    <source>
        <dbReference type="ARBA" id="ARBA00022989"/>
    </source>
</evidence>
<dbReference type="KEGG" id="dra:DR_1236"/>
<dbReference type="InterPro" id="IPR027469">
    <property type="entry name" value="Cation_efflux_TMD_sf"/>
</dbReference>
<evidence type="ECO:0000256" key="3">
    <source>
        <dbReference type="ARBA" id="ARBA00022448"/>
    </source>
</evidence>